<name>A0A6A3TS02_9STRA</name>
<reference evidence="7 8" key="1">
    <citation type="submission" date="2018-08" db="EMBL/GenBank/DDBJ databases">
        <title>Genomic investigation of the strawberry pathogen Phytophthora fragariae indicates pathogenicity is determined by transcriptional variation in three key races.</title>
        <authorList>
            <person name="Adams T.M."/>
            <person name="Armitage A.D."/>
            <person name="Sobczyk M.K."/>
            <person name="Bates H.J."/>
            <person name="Dunwell J.M."/>
            <person name="Nellist C.F."/>
            <person name="Harrison R.J."/>
        </authorList>
    </citation>
    <scope>NUCLEOTIDE SEQUENCE [LARGE SCALE GENOMIC DNA]</scope>
    <source>
        <strain evidence="5 8">A4</strain>
        <strain evidence="4 9">NOV-5</strain>
        <strain evidence="2 10">NOV-71</strain>
        <strain evidence="6 11">NOV-77</strain>
        <strain evidence="1 7">NOV-9</strain>
        <strain evidence="3 12">ONT-3</strain>
    </source>
</reference>
<gene>
    <name evidence="5" type="ORF">PF001_g13716</name>
    <name evidence="4" type="ORF">PF006_g13045</name>
    <name evidence="2" type="ORF">PF007_g14206</name>
    <name evidence="6" type="ORF">PF008_g21998</name>
    <name evidence="1" type="ORF">PF009_g15240</name>
    <name evidence="3" type="ORF">PF010_g11917</name>
</gene>
<evidence type="ECO:0000313" key="9">
    <source>
        <dbReference type="Proteomes" id="UP000440732"/>
    </source>
</evidence>
<dbReference type="EMBL" id="QXFZ01000814">
    <property type="protein sequence ID" value="KAE9103978.1"/>
    <property type="molecule type" value="Genomic_DNA"/>
</dbReference>
<dbReference type="Proteomes" id="UP000429523">
    <property type="component" value="Unassembled WGS sequence"/>
</dbReference>
<sequence length="45" mass="5370">MPLKLHDEDVANMKLHDSYRYLGVGDGFDHVRHRLQLEPKLRQIK</sequence>
<dbReference type="Proteomes" id="UP000488956">
    <property type="component" value="Unassembled WGS sequence"/>
</dbReference>
<dbReference type="EMBL" id="QXFX01000649">
    <property type="protein sequence ID" value="KAE9108416.1"/>
    <property type="molecule type" value="Genomic_DNA"/>
</dbReference>
<evidence type="ECO:0000313" key="7">
    <source>
        <dbReference type="Proteomes" id="UP000429523"/>
    </source>
</evidence>
<dbReference type="Proteomes" id="UP000440732">
    <property type="component" value="Unassembled WGS sequence"/>
</dbReference>
<dbReference type="EMBL" id="QXGE01000820">
    <property type="protein sequence ID" value="KAE9303089.1"/>
    <property type="molecule type" value="Genomic_DNA"/>
</dbReference>
<protein>
    <submittedName>
        <fullName evidence="4">Uncharacterized protein</fullName>
    </submittedName>
</protein>
<organism evidence="4 9">
    <name type="scientific">Phytophthora fragariae</name>
    <dbReference type="NCBI Taxonomy" id="53985"/>
    <lineage>
        <taxon>Eukaryota</taxon>
        <taxon>Sar</taxon>
        <taxon>Stramenopiles</taxon>
        <taxon>Oomycota</taxon>
        <taxon>Peronosporomycetes</taxon>
        <taxon>Peronosporales</taxon>
        <taxon>Peronosporaceae</taxon>
        <taxon>Phytophthora</taxon>
    </lineage>
</organism>
<evidence type="ECO:0000313" key="6">
    <source>
        <dbReference type="EMBL" id="KAE9304335.1"/>
    </source>
</evidence>
<evidence type="ECO:0000313" key="12">
    <source>
        <dbReference type="Proteomes" id="UP000488956"/>
    </source>
</evidence>
<comment type="caution">
    <text evidence="4">The sequence shown here is derived from an EMBL/GenBank/DDBJ whole genome shotgun (WGS) entry which is preliminary data.</text>
</comment>
<evidence type="ECO:0000313" key="5">
    <source>
        <dbReference type="EMBL" id="KAE9303089.1"/>
    </source>
</evidence>
<proteinExistence type="predicted"/>
<dbReference type="EMBL" id="QXFY01002032">
    <property type="protein sequence ID" value="KAE9304335.1"/>
    <property type="molecule type" value="Genomic_DNA"/>
</dbReference>
<evidence type="ECO:0000313" key="4">
    <source>
        <dbReference type="EMBL" id="KAE9141796.1"/>
    </source>
</evidence>
<dbReference type="EMBL" id="QXGF01000870">
    <property type="protein sequence ID" value="KAE8934788.1"/>
    <property type="molecule type" value="Genomic_DNA"/>
</dbReference>
<dbReference type="Proteomes" id="UP000441208">
    <property type="component" value="Unassembled WGS sequence"/>
</dbReference>
<dbReference type="Proteomes" id="UP000437068">
    <property type="component" value="Unassembled WGS sequence"/>
</dbReference>
<evidence type="ECO:0000313" key="3">
    <source>
        <dbReference type="EMBL" id="KAE9108416.1"/>
    </source>
</evidence>
<accession>A0A6A3TS02</accession>
<evidence type="ECO:0000313" key="10">
    <source>
        <dbReference type="Proteomes" id="UP000441208"/>
    </source>
</evidence>
<evidence type="ECO:0000313" key="1">
    <source>
        <dbReference type="EMBL" id="KAE8934788.1"/>
    </source>
</evidence>
<dbReference type="AlphaFoldDB" id="A0A6A3TS02"/>
<dbReference type="EMBL" id="QXGA01000759">
    <property type="protein sequence ID" value="KAE9141796.1"/>
    <property type="molecule type" value="Genomic_DNA"/>
</dbReference>
<evidence type="ECO:0000313" key="2">
    <source>
        <dbReference type="EMBL" id="KAE9103978.1"/>
    </source>
</evidence>
<dbReference type="Proteomes" id="UP000486351">
    <property type="component" value="Unassembled WGS sequence"/>
</dbReference>
<evidence type="ECO:0000313" key="11">
    <source>
        <dbReference type="Proteomes" id="UP000486351"/>
    </source>
</evidence>
<evidence type="ECO:0000313" key="8">
    <source>
        <dbReference type="Proteomes" id="UP000437068"/>
    </source>
</evidence>